<dbReference type="SUPFAM" id="SSF51246">
    <property type="entry name" value="Rudiment single hybrid motif"/>
    <property type="match status" value="1"/>
</dbReference>
<evidence type="ECO:0000256" key="1">
    <source>
        <dbReference type="ARBA" id="ARBA00005174"/>
    </source>
</evidence>
<evidence type="ECO:0000256" key="7">
    <source>
        <dbReference type="ARBA" id="ARBA00038345"/>
    </source>
</evidence>
<accession>A0AAC9Z3P9</accession>
<dbReference type="PROSITE" id="PS50975">
    <property type="entry name" value="ATP_GRASP"/>
    <property type="match status" value="1"/>
</dbReference>
<evidence type="ECO:0000256" key="2">
    <source>
        <dbReference type="ARBA" id="ARBA00013255"/>
    </source>
</evidence>
<dbReference type="HAMAP" id="MF_00138">
    <property type="entry name" value="GARS"/>
    <property type="match status" value="1"/>
</dbReference>
<dbReference type="InterPro" id="IPR013815">
    <property type="entry name" value="ATP_grasp_subdomain_1"/>
</dbReference>
<dbReference type="EC" id="6.3.4.13" evidence="2 10"/>
<dbReference type="InterPro" id="IPR000115">
    <property type="entry name" value="PRibGlycinamide_synth"/>
</dbReference>
<evidence type="ECO:0000256" key="8">
    <source>
        <dbReference type="ARBA" id="ARBA00042242"/>
    </source>
</evidence>
<reference evidence="14" key="1">
    <citation type="submission" date="2017-06" db="EMBL/GenBank/DDBJ databases">
        <title>Capnocytophaga spp. assemblies.</title>
        <authorList>
            <person name="Gulvik C.A."/>
        </authorList>
    </citation>
    <scope>NUCLEOTIDE SEQUENCE [LARGE SCALE GENOMIC DNA]</scope>
    <source>
        <strain evidence="14">H3936</strain>
    </source>
</reference>
<protein>
    <recommendedName>
        <fullName evidence="2 10">Phosphoribosylamine--glycine ligase</fullName>
        <ecNumber evidence="2 10">6.3.4.13</ecNumber>
    </recommendedName>
    <alternativeName>
        <fullName evidence="10">GARS</fullName>
    </alternativeName>
    <alternativeName>
        <fullName evidence="8 10">Glycinamide ribonucleotide synthetase</fullName>
    </alternativeName>
    <alternativeName>
        <fullName evidence="9 10">Phosphoribosylglycinamide synthetase</fullName>
    </alternativeName>
</protein>
<evidence type="ECO:0000256" key="10">
    <source>
        <dbReference type="HAMAP-Rule" id="MF_00138"/>
    </source>
</evidence>
<dbReference type="InterPro" id="IPR016185">
    <property type="entry name" value="PreATP-grasp_dom_sf"/>
</dbReference>
<keyword evidence="3 10" id="KW-0436">Ligase</keyword>
<dbReference type="GO" id="GO:0006189">
    <property type="term" value="P:'de novo' IMP biosynthetic process"/>
    <property type="evidence" value="ECO:0007669"/>
    <property type="project" value="UniProtKB-UniRule"/>
</dbReference>
<evidence type="ECO:0000256" key="3">
    <source>
        <dbReference type="ARBA" id="ARBA00022598"/>
    </source>
</evidence>
<evidence type="ECO:0000256" key="6">
    <source>
        <dbReference type="ARBA" id="ARBA00022840"/>
    </source>
</evidence>
<dbReference type="Pfam" id="PF02843">
    <property type="entry name" value="GARS_C"/>
    <property type="match status" value="1"/>
</dbReference>
<sequence length="423" mass="46611">MNILILGSGGREHAFALKISQSSLCSRLFVAPGNGGTSQIAENINIVSTDFQSVKKIVLEKNITMVIVGPEDPLVHGIYDFFQKDTDLSHVQVVGPSQKGATLEGSKEFAKEFMKRHQIPTAKYESFTAETLQKGYEFLETLSPPYVLKADGLAAGKGVLIIQQLEEAKAELKNMLMNQKFGAAGKKVVIEQFLSGIELSCFVLTDGTNYKILPTAKDYKRIGEADTGLNTGGMGAVSPVPFADASLMQKIENRIVKPTILGLQKEKIIYQGFIFIGLIKVNDDPYVIEYNVRMGDPETEVVLPRIKSDLIPIFKSLKDNTLRQTTLEIIPESATTVMMVSGGYPEDYEKGKIISGIENIKDSIVFHAGTTLKNNNLETSGGRVLAVTSFGQNFKEALQKSYESIAKIHFDKMYFRKDIGFDL</sequence>
<dbReference type="Gene3D" id="3.90.600.10">
    <property type="entry name" value="Phosphoribosylglycinamide synthetase, C-terminal domain"/>
    <property type="match status" value="1"/>
</dbReference>
<comment type="pathway">
    <text evidence="1 10">Purine metabolism; IMP biosynthesis via de novo pathway; N(1)-(5-phospho-D-ribosyl)glycinamide from 5-phospho-alpha-D-ribose 1-diphosphate: step 2/2.</text>
</comment>
<dbReference type="GO" id="GO:0009113">
    <property type="term" value="P:purine nucleobase biosynthetic process"/>
    <property type="evidence" value="ECO:0007669"/>
    <property type="project" value="InterPro"/>
</dbReference>
<dbReference type="InterPro" id="IPR011054">
    <property type="entry name" value="Rudment_hybrid_motif"/>
</dbReference>
<dbReference type="Gene3D" id="3.30.470.20">
    <property type="entry name" value="ATP-grasp fold, B domain"/>
    <property type="match status" value="1"/>
</dbReference>
<dbReference type="GO" id="GO:0046872">
    <property type="term" value="F:metal ion binding"/>
    <property type="evidence" value="ECO:0007669"/>
    <property type="project" value="InterPro"/>
</dbReference>
<proteinExistence type="inferred from homology"/>
<evidence type="ECO:0000313" key="13">
    <source>
        <dbReference type="EMBL" id="ATA94234.1"/>
    </source>
</evidence>
<feature type="domain" description="ATP-grasp" evidence="12">
    <location>
        <begin position="111"/>
        <end position="319"/>
    </location>
</feature>
<dbReference type="Pfam" id="PF01071">
    <property type="entry name" value="GARS_A"/>
    <property type="match status" value="1"/>
</dbReference>
<evidence type="ECO:0000313" key="14">
    <source>
        <dbReference type="Proteomes" id="UP000243753"/>
    </source>
</evidence>
<dbReference type="GO" id="GO:0005524">
    <property type="term" value="F:ATP binding"/>
    <property type="evidence" value="ECO:0007669"/>
    <property type="project" value="UniProtKB-UniRule"/>
</dbReference>
<dbReference type="PANTHER" id="PTHR43472:SF1">
    <property type="entry name" value="PHOSPHORIBOSYLAMINE--GLYCINE LIGASE, CHLOROPLASTIC"/>
    <property type="match status" value="1"/>
</dbReference>
<dbReference type="InterPro" id="IPR020561">
    <property type="entry name" value="PRibGlycinamid_synth_ATP-grasp"/>
</dbReference>
<keyword evidence="6 11" id="KW-0067">ATP-binding</keyword>
<keyword evidence="4 11" id="KW-0547">Nucleotide-binding</keyword>
<evidence type="ECO:0000256" key="4">
    <source>
        <dbReference type="ARBA" id="ARBA00022741"/>
    </source>
</evidence>
<dbReference type="PANTHER" id="PTHR43472">
    <property type="entry name" value="PHOSPHORIBOSYLAMINE--GLYCINE LIGASE"/>
    <property type="match status" value="1"/>
</dbReference>
<dbReference type="AlphaFoldDB" id="A0AAC9Z3P9"/>
<dbReference type="InterPro" id="IPR011761">
    <property type="entry name" value="ATP-grasp"/>
</dbReference>
<evidence type="ECO:0000256" key="11">
    <source>
        <dbReference type="PROSITE-ProRule" id="PRU00409"/>
    </source>
</evidence>
<dbReference type="SMART" id="SM01210">
    <property type="entry name" value="GARS_C"/>
    <property type="match status" value="1"/>
</dbReference>
<dbReference type="RefSeq" id="WP_095919528.1">
    <property type="nucleotide sequence ID" value="NZ_CP022389.1"/>
</dbReference>
<comment type="catalytic activity">
    <reaction evidence="10">
        <text>5-phospho-beta-D-ribosylamine + glycine + ATP = N(1)-(5-phospho-beta-D-ribosyl)glycinamide + ADP + phosphate + H(+)</text>
        <dbReference type="Rhea" id="RHEA:17453"/>
        <dbReference type="ChEBI" id="CHEBI:15378"/>
        <dbReference type="ChEBI" id="CHEBI:30616"/>
        <dbReference type="ChEBI" id="CHEBI:43474"/>
        <dbReference type="ChEBI" id="CHEBI:57305"/>
        <dbReference type="ChEBI" id="CHEBI:58681"/>
        <dbReference type="ChEBI" id="CHEBI:143788"/>
        <dbReference type="ChEBI" id="CHEBI:456216"/>
        <dbReference type="EC" id="6.3.4.13"/>
    </reaction>
</comment>
<dbReference type="Proteomes" id="UP000243753">
    <property type="component" value="Chromosome"/>
</dbReference>
<dbReference type="Gene3D" id="3.30.1490.20">
    <property type="entry name" value="ATP-grasp fold, A domain"/>
    <property type="match status" value="1"/>
</dbReference>
<evidence type="ECO:0000256" key="9">
    <source>
        <dbReference type="ARBA" id="ARBA00042864"/>
    </source>
</evidence>
<comment type="similarity">
    <text evidence="7 10">Belongs to the GARS family.</text>
</comment>
<name>A0AAC9Z3P9_9FLAO</name>
<dbReference type="SUPFAM" id="SSF52440">
    <property type="entry name" value="PreATP-grasp domain"/>
    <property type="match status" value="1"/>
</dbReference>
<organism evidence="13 14">
    <name type="scientific">Capnocytophaga canimorsus</name>
    <dbReference type="NCBI Taxonomy" id="28188"/>
    <lineage>
        <taxon>Bacteria</taxon>
        <taxon>Pseudomonadati</taxon>
        <taxon>Bacteroidota</taxon>
        <taxon>Flavobacteriia</taxon>
        <taxon>Flavobacteriales</taxon>
        <taxon>Flavobacteriaceae</taxon>
        <taxon>Capnocytophaga</taxon>
    </lineage>
</organism>
<dbReference type="GO" id="GO:0004637">
    <property type="term" value="F:phosphoribosylamine-glycine ligase activity"/>
    <property type="evidence" value="ECO:0007669"/>
    <property type="project" value="UniProtKB-UniRule"/>
</dbReference>
<dbReference type="InterPro" id="IPR037123">
    <property type="entry name" value="PRibGlycinamide_synth_C_sf"/>
</dbReference>
<keyword evidence="5 10" id="KW-0658">Purine biosynthesis</keyword>
<dbReference type="SMART" id="SM01209">
    <property type="entry name" value="GARS_A"/>
    <property type="match status" value="1"/>
</dbReference>
<dbReference type="NCBIfam" id="TIGR00877">
    <property type="entry name" value="purD"/>
    <property type="match status" value="1"/>
</dbReference>
<dbReference type="Pfam" id="PF02844">
    <property type="entry name" value="GARS_N"/>
    <property type="match status" value="1"/>
</dbReference>
<dbReference type="Gene3D" id="3.40.50.20">
    <property type="match status" value="1"/>
</dbReference>
<dbReference type="SUPFAM" id="SSF56059">
    <property type="entry name" value="Glutathione synthetase ATP-binding domain-like"/>
    <property type="match status" value="1"/>
</dbReference>
<dbReference type="FunFam" id="3.90.600.10:FF:000001">
    <property type="entry name" value="Trifunctional purine biosynthetic protein adenosine-3"/>
    <property type="match status" value="1"/>
</dbReference>
<dbReference type="InterPro" id="IPR020562">
    <property type="entry name" value="PRibGlycinamide_synth_N"/>
</dbReference>
<evidence type="ECO:0000256" key="5">
    <source>
        <dbReference type="ARBA" id="ARBA00022755"/>
    </source>
</evidence>
<dbReference type="InterPro" id="IPR020560">
    <property type="entry name" value="PRibGlycinamide_synth_C-dom"/>
</dbReference>
<dbReference type="EMBL" id="CP022389">
    <property type="protein sequence ID" value="ATA94234.1"/>
    <property type="molecule type" value="Genomic_DNA"/>
</dbReference>
<evidence type="ECO:0000259" key="12">
    <source>
        <dbReference type="PROSITE" id="PS50975"/>
    </source>
</evidence>
<gene>
    <name evidence="10" type="primary">purD</name>
    <name evidence="13" type="ORF">CGC54_07795</name>
</gene>